<comment type="caution">
    <text evidence="4">The sequence shown here is derived from an EMBL/GenBank/DDBJ whole genome shotgun (WGS) entry which is preliminary data.</text>
</comment>
<dbReference type="Proteomes" id="UP000605361">
    <property type="component" value="Unassembled WGS sequence"/>
</dbReference>
<dbReference type="GO" id="GO:0016857">
    <property type="term" value="F:racemase and epimerase activity, acting on carbohydrates and derivatives"/>
    <property type="evidence" value="ECO:0007669"/>
    <property type="project" value="InterPro"/>
</dbReference>
<dbReference type="SUPFAM" id="SSF51366">
    <property type="entry name" value="Ribulose-phoshate binding barrel"/>
    <property type="match status" value="1"/>
</dbReference>
<dbReference type="InterPro" id="IPR013785">
    <property type="entry name" value="Aldolase_TIM"/>
</dbReference>
<evidence type="ECO:0000256" key="3">
    <source>
        <dbReference type="SAM" id="MobiDB-lite"/>
    </source>
</evidence>
<accession>A0A931AGR8</accession>
<dbReference type="GO" id="GO:0046872">
    <property type="term" value="F:metal ion binding"/>
    <property type="evidence" value="ECO:0007669"/>
    <property type="project" value="UniProtKB-KW"/>
</dbReference>
<sequence length="108" mass="11510">MRPATVYAEASGQRHQTIENIRAVGFGAGVFLNPATSPEAVEEILTEVALVLMMTVDRSFGDQELNLSTLDKVRRAAGLPAGRSLPVQTSRPTGASTNRPSLFRSTPG</sequence>
<dbReference type="AlphaFoldDB" id="A0A931AGR8"/>
<dbReference type="InterPro" id="IPR011060">
    <property type="entry name" value="RibuloseP-bd_barrel"/>
</dbReference>
<evidence type="ECO:0000256" key="1">
    <source>
        <dbReference type="ARBA" id="ARBA00022723"/>
    </source>
</evidence>
<name>A0A931AGR8_9ACTN</name>
<proteinExistence type="predicted"/>
<reference evidence="4" key="1">
    <citation type="submission" date="2020-11" db="EMBL/GenBank/DDBJ databases">
        <title>Whole-genome analyses of Nonomuraea sp. K274.</title>
        <authorList>
            <person name="Veyisoglu A."/>
        </authorList>
    </citation>
    <scope>NUCLEOTIDE SEQUENCE</scope>
    <source>
        <strain evidence="4">K274</strain>
    </source>
</reference>
<protein>
    <submittedName>
        <fullName evidence="4">Uncharacterized protein</fullName>
    </submittedName>
</protein>
<organism evidence="4 5">
    <name type="scientific">Nonomuraea cypriaca</name>
    <dbReference type="NCBI Taxonomy" id="1187855"/>
    <lineage>
        <taxon>Bacteria</taxon>
        <taxon>Bacillati</taxon>
        <taxon>Actinomycetota</taxon>
        <taxon>Actinomycetes</taxon>
        <taxon>Streptosporangiales</taxon>
        <taxon>Streptosporangiaceae</taxon>
        <taxon>Nonomuraea</taxon>
    </lineage>
</organism>
<keyword evidence="2" id="KW-0413">Isomerase</keyword>
<feature type="compositionally biased region" description="Polar residues" evidence="3">
    <location>
        <begin position="86"/>
        <end position="108"/>
    </location>
</feature>
<dbReference type="InterPro" id="IPR000056">
    <property type="entry name" value="Ribul_P_3_epim-like"/>
</dbReference>
<dbReference type="EMBL" id="JADOGI010000077">
    <property type="protein sequence ID" value="MBF8188867.1"/>
    <property type="molecule type" value="Genomic_DNA"/>
</dbReference>
<feature type="region of interest" description="Disordered" evidence="3">
    <location>
        <begin position="78"/>
        <end position="108"/>
    </location>
</feature>
<dbReference type="RefSeq" id="WP_195897814.1">
    <property type="nucleotide sequence ID" value="NZ_JADOGI010000077.1"/>
</dbReference>
<keyword evidence="1" id="KW-0479">Metal-binding</keyword>
<evidence type="ECO:0000256" key="2">
    <source>
        <dbReference type="ARBA" id="ARBA00023235"/>
    </source>
</evidence>
<dbReference type="Gene3D" id="3.20.20.70">
    <property type="entry name" value="Aldolase class I"/>
    <property type="match status" value="1"/>
</dbReference>
<dbReference type="PANTHER" id="PTHR11749">
    <property type="entry name" value="RIBULOSE-5-PHOSPHATE-3-EPIMERASE"/>
    <property type="match status" value="1"/>
</dbReference>
<gene>
    <name evidence="4" type="ORF">ITP53_24655</name>
</gene>
<keyword evidence="5" id="KW-1185">Reference proteome</keyword>
<dbReference type="Pfam" id="PF00834">
    <property type="entry name" value="Ribul_P_3_epim"/>
    <property type="match status" value="1"/>
</dbReference>
<dbReference type="GO" id="GO:0005975">
    <property type="term" value="P:carbohydrate metabolic process"/>
    <property type="evidence" value="ECO:0007669"/>
    <property type="project" value="InterPro"/>
</dbReference>
<evidence type="ECO:0000313" key="4">
    <source>
        <dbReference type="EMBL" id="MBF8188867.1"/>
    </source>
</evidence>
<evidence type="ECO:0000313" key="5">
    <source>
        <dbReference type="Proteomes" id="UP000605361"/>
    </source>
</evidence>